<evidence type="ECO:0000313" key="8">
    <source>
        <dbReference type="Proteomes" id="UP000217186"/>
    </source>
</evidence>
<dbReference type="PANTHER" id="PTHR33317">
    <property type="entry name" value="POLYNUCLEOTIDYL TRANSFERASE, RIBONUCLEASE H-LIKE SUPERFAMILY PROTEIN"/>
    <property type="match status" value="1"/>
</dbReference>
<keyword evidence="4 5" id="KW-0378">Hydrolase</keyword>
<dbReference type="Gene3D" id="3.30.420.140">
    <property type="entry name" value="YqgF/RNase H-like domain"/>
    <property type="match status" value="1"/>
</dbReference>
<dbReference type="InterPro" id="IPR005227">
    <property type="entry name" value="YqgF"/>
</dbReference>
<dbReference type="SUPFAM" id="SSF53098">
    <property type="entry name" value="Ribonuclease H-like"/>
    <property type="match status" value="1"/>
</dbReference>
<protein>
    <recommendedName>
        <fullName evidence="5">Putative pre-16S rRNA nuclease</fullName>
        <ecNumber evidence="5">3.1.-.-</ecNumber>
    </recommendedName>
</protein>
<dbReference type="HAMAP" id="MF_00651">
    <property type="entry name" value="Nuclease_YqgF"/>
    <property type="match status" value="1"/>
</dbReference>
<dbReference type="CDD" id="cd16964">
    <property type="entry name" value="YqgF"/>
    <property type="match status" value="1"/>
</dbReference>
<comment type="subcellular location">
    <subcellularLocation>
        <location evidence="5">Cytoplasm</location>
    </subcellularLocation>
</comment>
<feature type="domain" description="YqgF/RNase H-like" evidence="6">
    <location>
        <begin position="4"/>
        <end position="103"/>
    </location>
</feature>
<proteinExistence type="inferred from homology"/>
<dbReference type="EMBL" id="CP016776">
    <property type="protein sequence ID" value="ASY19919.1"/>
    <property type="molecule type" value="Genomic_DNA"/>
</dbReference>
<dbReference type="Pfam" id="PF03652">
    <property type="entry name" value="RuvX"/>
    <property type="match status" value="1"/>
</dbReference>
<dbReference type="GO" id="GO:0016788">
    <property type="term" value="F:hydrolase activity, acting on ester bonds"/>
    <property type="evidence" value="ECO:0007669"/>
    <property type="project" value="UniProtKB-UniRule"/>
</dbReference>
<name>A0A249KTA8_9ACTN</name>
<comment type="function">
    <text evidence="5">Could be a nuclease involved in processing of the 5'-end of pre-16S rRNA.</text>
</comment>
<comment type="similarity">
    <text evidence="5">Belongs to the YqgF HJR family.</text>
</comment>
<dbReference type="GO" id="GO:0005829">
    <property type="term" value="C:cytosol"/>
    <property type="evidence" value="ECO:0007669"/>
    <property type="project" value="TreeGrafter"/>
</dbReference>
<dbReference type="InterPro" id="IPR037027">
    <property type="entry name" value="YqgF/RNaseH-like_dom_sf"/>
</dbReference>
<accession>A0A249KTA8</accession>
<dbReference type="RefSeq" id="WP_095685793.1">
    <property type="nucleotide sequence ID" value="NZ_CP016776.1"/>
</dbReference>
<keyword evidence="3 5" id="KW-0540">Nuclease</keyword>
<dbReference type="InterPro" id="IPR006641">
    <property type="entry name" value="YqgF/RNaseH-like_dom"/>
</dbReference>
<dbReference type="EC" id="3.1.-.-" evidence="5"/>
<dbReference type="GO" id="GO:0000967">
    <property type="term" value="P:rRNA 5'-end processing"/>
    <property type="evidence" value="ECO:0007669"/>
    <property type="project" value="UniProtKB-UniRule"/>
</dbReference>
<gene>
    <name evidence="7" type="ORF">A7sIIA15_03375</name>
</gene>
<keyword evidence="1 5" id="KW-0963">Cytoplasm</keyword>
<evidence type="ECO:0000313" key="7">
    <source>
        <dbReference type="EMBL" id="ASY19919.1"/>
    </source>
</evidence>
<dbReference type="InterPro" id="IPR012337">
    <property type="entry name" value="RNaseH-like_sf"/>
</dbReference>
<evidence type="ECO:0000256" key="2">
    <source>
        <dbReference type="ARBA" id="ARBA00022517"/>
    </source>
</evidence>
<dbReference type="GO" id="GO:0004518">
    <property type="term" value="F:nuclease activity"/>
    <property type="evidence" value="ECO:0007669"/>
    <property type="project" value="UniProtKB-KW"/>
</dbReference>
<evidence type="ECO:0000256" key="5">
    <source>
        <dbReference type="HAMAP-Rule" id="MF_00651"/>
    </source>
</evidence>
<keyword evidence="2 5" id="KW-0690">Ribosome biogenesis</keyword>
<evidence type="ECO:0000256" key="3">
    <source>
        <dbReference type="ARBA" id="ARBA00022722"/>
    </source>
</evidence>
<keyword evidence="8" id="KW-1185">Reference proteome</keyword>
<dbReference type="SMART" id="SM00732">
    <property type="entry name" value="YqgFc"/>
    <property type="match status" value="1"/>
</dbReference>
<dbReference type="AlphaFoldDB" id="A0A249KTA8"/>
<dbReference type="PANTHER" id="PTHR33317:SF4">
    <property type="entry name" value="POLYNUCLEOTIDYL TRANSFERASE, RIBONUCLEASE H-LIKE SUPERFAMILY PROTEIN"/>
    <property type="match status" value="1"/>
</dbReference>
<dbReference type="KEGG" id="pvn:A7sIIA15_03375"/>
<organism evidence="7 8">
    <name type="scientific">Candidatus Planktophila vernalis</name>
    <dbReference type="NCBI Taxonomy" id="1884907"/>
    <lineage>
        <taxon>Bacteria</taxon>
        <taxon>Bacillati</taxon>
        <taxon>Actinomycetota</taxon>
        <taxon>Actinomycetes</taxon>
        <taxon>Candidatus Nanopelagicales</taxon>
        <taxon>Candidatus Nanopelagicaceae</taxon>
        <taxon>Candidatus Planktophila</taxon>
    </lineage>
</organism>
<evidence type="ECO:0000256" key="1">
    <source>
        <dbReference type="ARBA" id="ARBA00022490"/>
    </source>
</evidence>
<evidence type="ECO:0000259" key="6">
    <source>
        <dbReference type="SMART" id="SM00732"/>
    </source>
</evidence>
<dbReference type="NCBIfam" id="TIGR00250">
    <property type="entry name" value="RNAse_H_YqgF"/>
    <property type="match status" value="1"/>
</dbReference>
<evidence type="ECO:0000256" key="4">
    <source>
        <dbReference type="ARBA" id="ARBA00022801"/>
    </source>
</evidence>
<reference evidence="7 8" key="1">
    <citation type="submission" date="2016-07" db="EMBL/GenBank/DDBJ databases">
        <title>High microdiversification within the ubiquitous acI lineage of Actinobacteria.</title>
        <authorList>
            <person name="Neuenschwander S.M."/>
            <person name="Salcher M."/>
            <person name="Ghai R."/>
            <person name="Pernthaler J."/>
        </authorList>
    </citation>
    <scope>NUCLEOTIDE SEQUENCE [LARGE SCALE GENOMIC DNA]</scope>
    <source>
        <strain evidence="7">MMS-IIA-15</strain>
    </source>
</reference>
<dbReference type="OrthoDB" id="9790539at2"/>
<sequence length="141" mass="15348">MQRGRRIAFDYGDVRIGVAVCDPDGILATPLTTLKTSDSKLKFQLAQIFTEYEPIHIYVGKPSHMDGRESESAVKAANFAKELGEMASCPVTLIDERLSTVTATRGMRDSGVNSKDARASIDQAAAVEILNFALEIEKNKG</sequence>
<dbReference type="Proteomes" id="UP000217186">
    <property type="component" value="Chromosome"/>
</dbReference>